<dbReference type="Gene3D" id="3.30.479.30">
    <property type="entry name" value="Band 7 domain"/>
    <property type="match status" value="1"/>
</dbReference>
<dbReference type="InterPro" id="IPR032435">
    <property type="entry name" value="STML2-like_C"/>
</dbReference>
<dbReference type="InterPro" id="IPR001107">
    <property type="entry name" value="Band_7"/>
</dbReference>
<dbReference type="PANTHER" id="PTHR43327">
    <property type="entry name" value="STOMATIN-LIKE PROTEIN 2, MITOCHONDRIAL"/>
    <property type="match status" value="1"/>
</dbReference>
<evidence type="ECO:0000256" key="1">
    <source>
        <dbReference type="ARBA" id="ARBA00004167"/>
    </source>
</evidence>
<dbReference type="Pfam" id="PF16200">
    <property type="entry name" value="Band_7_C"/>
    <property type="match status" value="1"/>
</dbReference>
<name>H2CGC2_9LEPT</name>
<dbReference type="PRINTS" id="PR00721">
    <property type="entry name" value="STOMATIN"/>
</dbReference>
<accession>H2CGC2</accession>
<proteinExistence type="inferred from homology"/>
<dbReference type="SUPFAM" id="SSF117892">
    <property type="entry name" value="Band 7/SPFH domain"/>
    <property type="match status" value="1"/>
</dbReference>
<dbReference type="Pfam" id="PF01145">
    <property type="entry name" value="Band_7"/>
    <property type="match status" value="1"/>
</dbReference>
<keyword evidence="5" id="KW-1185">Reference proteome</keyword>
<evidence type="ECO:0000313" key="4">
    <source>
        <dbReference type="EMBL" id="EHQ06837.1"/>
    </source>
</evidence>
<dbReference type="EMBL" id="JH597773">
    <property type="protein sequence ID" value="EHQ06837.1"/>
    <property type="molecule type" value="Genomic_DNA"/>
</dbReference>
<evidence type="ECO:0000256" key="2">
    <source>
        <dbReference type="ARBA" id="ARBA00008164"/>
    </source>
</evidence>
<dbReference type="InterPro" id="IPR036013">
    <property type="entry name" value="Band_7/SPFH_dom_sf"/>
</dbReference>
<comment type="subcellular location">
    <subcellularLocation>
        <location evidence="1">Membrane</location>
        <topology evidence="1">Single-pass membrane protein</topology>
    </subcellularLocation>
</comment>
<dbReference type="GO" id="GO:0098552">
    <property type="term" value="C:side of membrane"/>
    <property type="evidence" value="ECO:0007669"/>
    <property type="project" value="UniProtKB-ARBA"/>
</dbReference>
<sequence>MFGIPAVLLLLVLFVIWKTFIIVPHQHAFIKERLGNYSATLGSGFHFLIPIVDRVAYRHTLKEESIDVPPQICITKDNVQVEVDGILYIKVVDPKLASYGISDYRFASIQLAQTNMRSEIGKLDLDHTLMERETINDNIIRALDLASDPWGVKVTRYEIKNIMPPKTVLATMEKQMTAERDKRAEIFHSEGERSATINRSEGDKVESINVSEGEKMRRINEAEGRARQIELVAEATAESIRLVAAAIARPGGDDAMKLRIAEEFIREFGDVVETSKTQVIPLGPAVIQSFFQGVSGITEAMKTDSGQFPRPPKTPKQ</sequence>
<dbReference type="FunFam" id="3.30.479.30:FF:000004">
    <property type="entry name" value="Putative membrane protease family, stomatin"/>
    <property type="match status" value="1"/>
</dbReference>
<dbReference type="InterPro" id="IPR001972">
    <property type="entry name" value="Stomatin_HflK_fam"/>
</dbReference>
<gene>
    <name evidence="4" type="ORF">Lepil_2160</name>
</gene>
<dbReference type="RefSeq" id="WP_002772528.1">
    <property type="nucleotide sequence ID" value="NZ_JH597773.1"/>
</dbReference>
<evidence type="ECO:0000313" key="5">
    <source>
        <dbReference type="Proteomes" id="UP000005737"/>
    </source>
</evidence>
<dbReference type="GO" id="GO:0005886">
    <property type="term" value="C:plasma membrane"/>
    <property type="evidence" value="ECO:0007669"/>
    <property type="project" value="UniProtKB-ARBA"/>
</dbReference>
<dbReference type="CDD" id="cd08829">
    <property type="entry name" value="SPFH_paraslipin"/>
    <property type="match status" value="1"/>
</dbReference>
<dbReference type="AlphaFoldDB" id="H2CGC2"/>
<dbReference type="SMART" id="SM00244">
    <property type="entry name" value="PHB"/>
    <property type="match status" value="1"/>
</dbReference>
<feature type="domain" description="Band 7" evidence="3">
    <location>
        <begin position="18"/>
        <end position="176"/>
    </location>
</feature>
<organism evidence="4 5">
    <name type="scientific">Leptonema illini DSM 21528</name>
    <dbReference type="NCBI Taxonomy" id="929563"/>
    <lineage>
        <taxon>Bacteria</taxon>
        <taxon>Pseudomonadati</taxon>
        <taxon>Spirochaetota</taxon>
        <taxon>Spirochaetia</taxon>
        <taxon>Leptospirales</taxon>
        <taxon>Leptospiraceae</taxon>
        <taxon>Leptonema</taxon>
    </lineage>
</organism>
<dbReference type="Proteomes" id="UP000005737">
    <property type="component" value="Unassembled WGS sequence"/>
</dbReference>
<dbReference type="STRING" id="183.GCA_002009735_02480"/>
<dbReference type="PANTHER" id="PTHR43327:SF10">
    <property type="entry name" value="STOMATIN-LIKE PROTEIN 2, MITOCHONDRIAL"/>
    <property type="match status" value="1"/>
</dbReference>
<dbReference type="HOGENOM" id="CLU_024949_1_0_12"/>
<reference evidence="4 5" key="1">
    <citation type="submission" date="2011-10" db="EMBL/GenBank/DDBJ databases">
        <title>The Improved High-Quality Draft genome of Leptonema illini DSM 21528.</title>
        <authorList>
            <consortium name="US DOE Joint Genome Institute (JGI-PGF)"/>
            <person name="Lucas S."/>
            <person name="Copeland A."/>
            <person name="Lapidus A."/>
            <person name="Glavina del Rio T."/>
            <person name="Dalin E."/>
            <person name="Tice H."/>
            <person name="Bruce D."/>
            <person name="Goodwin L."/>
            <person name="Pitluck S."/>
            <person name="Peters L."/>
            <person name="Mikhailova N."/>
            <person name="Held B."/>
            <person name="Kyrpides N."/>
            <person name="Mavromatis K."/>
            <person name="Ivanova N."/>
            <person name="Markowitz V."/>
            <person name="Cheng J.-F."/>
            <person name="Hugenholtz P."/>
            <person name="Woyke T."/>
            <person name="Wu D."/>
            <person name="Gronow S."/>
            <person name="Wellnitz S."/>
            <person name="Brambilla E.-M."/>
            <person name="Klenk H.-P."/>
            <person name="Eisen J.A."/>
        </authorList>
    </citation>
    <scope>NUCLEOTIDE SEQUENCE [LARGE SCALE GENOMIC DNA]</scope>
    <source>
        <strain evidence="4 5">DSM 21528</strain>
    </source>
</reference>
<dbReference type="InterPro" id="IPR050710">
    <property type="entry name" value="Band7/mec-2_domain"/>
</dbReference>
<evidence type="ECO:0000259" key="3">
    <source>
        <dbReference type="SMART" id="SM00244"/>
    </source>
</evidence>
<comment type="similarity">
    <text evidence="2">Belongs to the band 7/mec-2 family.</text>
</comment>
<protein>
    <submittedName>
        <fullName evidence="4">Band 7 protein</fullName>
    </submittedName>
</protein>